<name>A0A0A9B9H4_ARUDO</name>
<dbReference type="EMBL" id="GBRH01240010">
    <property type="protein sequence ID" value="JAD57885.1"/>
    <property type="molecule type" value="Transcribed_RNA"/>
</dbReference>
<accession>A0A0A9B9H4</accession>
<protein>
    <submittedName>
        <fullName evidence="1">Uncharacterized protein</fullName>
    </submittedName>
</protein>
<reference evidence="1" key="2">
    <citation type="journal article" date="2015" name="Data Brief">
        <title>Shoot transcriptome of the giant reed, Arundo donax.</title>
        <authorList>
            <person name="Barrero R.A."/>
            <person name="Guerrero F.D."/>
            <person name="Moolhuijzen P."/>
            <person name="Goolsby J.A."/>
            <person name="Tidwell J."/>
            <person name="Bellgard S.E."/>
            <person name="Bellgard M.I."/>
        </authorList>
    </citation>
    <scope>NUCLEOTIDE SEQUENCE</scope>
    <source>
        <tissue evidence="1">Shoot tissue taken approximately 20 cm above the soil surface</tissue>
    </source>
</reference>
<reference evidence="1" key="1">
    <citation type="submission" date="2014-09" db="EMBL/GenBank/DDBJ databases">
        <authorList>
            <person name="Magalhaes I.L.F."/>
            <person name="Oliveira U."/>
            <person name="Santos F.R."/>
            <person name="Vidigal T.H.D.A."/>
            <person name="Brescovit A.D."/>
            <person name="Santos A.J."/>
        </authorList>
    </citation>
    <scope>NUCLEOTIDE SEQUENCE</scope>
    <source>
        <tissue evidence="1">Shoot tissue taken approximately 20 cm above the soil surface</tissue>
    </source>
</reference>
<evidence type="ECO:0000313" key="1">
    <source>
        <dbReference type="EMBL" id="JAD57885.1"/>
    </source>
</evidence>
<organism evidence="1">
    <name type="scientific">Arundo donax</name>
    <name type="common">Giant reed</name>
    <name type="synonym">Donax arundinaceus</name>
    <dbReference type="NCBI Taxonomy" id="35708"/>
    <lineage>
        <taxon>Eukaryota</taxon>
        <taxon>Viridiplantae</taxon>
        <taxon>Streptophyta</taxon>
        <taxon>Embryophyta</taxon>
        <taxon>Tracheophyta</taxon>
        <taxon>Spermatophyta</taxon>
        <taxon>Magnoliopsida</taxon>
        <taxon>Liliopsida</taxon>
        <taxon>Poales</taxon>
        <taxon>Poaceae</taxon>
        <taxon>PACMAD clade</taxon>
        <taxon>Arundinoideae</taxon>
        <taxon>Arundineae</taxon>
        <taxon>Arundo</taxon>
    </lineage>
</organism>
<proteinExistence type="predicted"/>
<sequence length="15" mass="1513">MVPKLGNGLSLGHCS</sequence>